<dbReference type="AlphaFoldDB" id="A0A6J2WWZ7"/>
<dbReference type="InterPro" id="IPR024831">
    <property type="entry name" value="Uroplakin-3"/>
</dbReference>
<keyword evidence="1" id="KW-1133">Transmembrane helix</keyword>
<gene>
    <name evidence="3" type="primary">upk3b</name>
</gene>
<dbReference type="CTD" id="105375355"/>
<dbReference type="RefSeq" id="XP_030648830.1">
    <property type="nucleotide sequence ID" value="XM_030792970.1"/>
</dbReference>
<evidence type="ECO:0000313" key="2">
    <source>
        <dbReference type="Proteomes" id="UP000504632"/>
    </source>
</evidence>
<dbReference type="PANTHER" id="PTHR15446:SF2">
    <property type="entry name" value="UROPLAKIN-3B-LIKE PROTEIN 1-RELATED"/>
    <property type="match status" value="1"/>
</dbReference>
<proteinExistence type="predicted"/>
<dbReference type="OrthoDB" id="9945328at2759"/>
<keyword evidence="2" id="KW-1185">Reference proteome</keyword>
<sequence length="277" mass="30085">MTRPNLKVTLLGETVNYKPEVTLQNFVAKITSNTVILAKPICPFGNLTNLTCTPDVCEIWLVPALNSAASTFDADKTDPTILTLSPYPTAFNNGSKNYFLTKVGIQKDVNCSSSPSNQYFRVGAEGDCSTANCNGVLPVGSTVKFKYLLVEPTNKTVLADTEWSDNITLYTLKDPNGINTGLPARSGAMVVITTILSVAMAILLLFLLILLILTLCYSRSEPISVGSLRVPRYDTHNVKGTTPYVNPTYESDGNKYATSDTLPRASIDPDVLKLQDM</sequence>
<reference evidence="3" key="1">
    <citation type="submission" date="2025-08" db="UniProtKB">
        <authorList>
            <consortium name="RefSeq"/>
        </authorList>
    </citation>
    <scope>IDENTIFICATION</scope>
</reference>
<organism evidence="2 3">
    <name type="scientific">Chanos chanos</name>
    <name type="common">Milkfish</name>
    <name type="synonym">Mugil chanos</name>
    <dbReference type="NCBI Taxonomy" id="29144"/>
    <lineage>
        <taxon>Eukaryota</taxon>
        <taxon>Metazoa</taxon>
        <taxon>Chordata</taxon>
        <taxon>Craniata</taxon>
        <taxon>Vertebrata</taxon>
        <taxon>Euteleostomi</taxon>
        <taxon>Actinopterygii</taxon>
        <taxon>Neopterygii</taxon>
        <taxon>Teleostei</taxon>
        <taxon>Ostariophysi</taxon>
        <taxon>Gonorynchiformes</taxon>
        <taxon>Chanidae</taxon>
        <taxon>Chanos</taxon>
    </lineage>
</organism>
<evidence type="ECO:0000256" key="1">
    <source>
        <dbReference type="SAM" id="Phobius"/>
    </source>
</evidence>
<dbReference type="GeneID" id="115828875"/>
<feature type="transmembrane region" description="Helical" evidence="1">
    <location>
        <begin position="188"/>
        <end position="213"/>
    </location>
</feature>
<keyword evidence="1" id="KW-0472">Membrane</keyword>
<dbReference type="PANTHER" id="PTHR15446">
    <property type="entry name" value="UROPLAKIN III"/>
    <property type="match status" value="1"/>
</dbReference>
<protein>
    <submittedName>
        <fullName evidence="3">Uroplakin-3b</fullName>
    </submittedName>
</protein>
<evidence type="ECO:0000313" key="3">
    <source>
        <dbReference type="RefSeq" id="XP_030648830.1"/>
    </source>
</evidence>
<keyword evidence="1" id="KW-0812">Transmembrane</keyword>
<dbReference type="FunCoup" id="A0A6J2WWZ7">
    <property type="interactions" value="168"/>
</dbReference>
<name>A0A6J2WWZ7_CHACN</name>
<dbReference type="Proteomes" id="UP000504632">
    <property type="component" value="Chromosome 15"/>
</dbReference>
<dbReference type="Pfam" id="PF07353">
    <property type="entry name" value="Uroplakin_II"/>
    <property type="match status" value="1"/>
</dbReference>
<dbReference type="GO" id="GO:0016020">
    <property type="term" value="C:membrane"/>
    <property type="evidence" value="ECO:0007669"/>
    <property type="project" value="TreeGrafter"/>
</dbReference>
<accession>A0A6J2WWZ7</accession>
<dbReference type="InParanoid" id="A0A6J2WWZ7"/>
<dbReference type="InterPro" id="IPR009952">
    <property type="entry name" value="Uroplakin-2"/>
</dbReference>